<proteinExistence type="predicted"/>
<evidence type="ECO:0000313" key="1">
    <source>
        <dbReference type="EMBL" id="KAJ9124300.1"/>
    </source>
</evidence>
<protein>
    <submittedName>
        <fullName evidence="1">Uncharacterized protein</fullName>
    </submittedName>
</protein>
<organism evidence="1 2">
    <name type="scientific">Naganishia vaughanmartiniae</name>
    <dbReference type="NCBI Taxonomy" id="1424756"/>
    <lineage>
        <taxon>Eukaryota</taxon>
        <taxon>Fungi</taxon>
        <taxon>Dikarya</taxon>
        <taxon>Basidiomycota</taxon>
        <taxon>Agaricomycotina</taxon>
        <taxon>Tremellomycetes</taxon>
        <taxon>Filobasidiales</taxon>
        <taxon>Filobasidiaceae</taxon>
        <taxon>Naganishia</taxon>
    </lineage>
</organism>
<evidence type="ECO:0000313" key="2">
    <source>
        <dbReference type="Proteomes" id="UP001243375"/>
    </source>
</evidence>
<accession>A0ACC2XJV8</accession>
<dbReference type="EMBL" id="JASBWU010000002">
    <property type="protein sequence ID" value="KAJ9124300.1"/>
    <property type="molecule type" value="Genomic_DNA"/>
</dbReference>
<reference evidence="1" key="1">
    <citation type="submission" date="2023-04" db="EMBL/GenBank/DDBJ databases">
        <title>Draft Genome sequencing of Naganishia species isolated from polar environments using Oxford Nanopore Technology.</title>
        <authorList>
            <person name="Leo P."/>
            <person name="Venkateswaran K."/>
        </authorList>
    </citation>
    <scope>NUCLEOTIDE SEQUENCE</scope>
    <source>
        <strain evidence="1">MNA-CCFEE 5425</strain>
    </source>
</reference>
<gene>
    <name evidence="1" type="ORF">QFC22_001100</name>
</gene>
<keyword evidence="2" id="KW-1185">Reference proteome</keyword>
<comment type="caution">
    <text evidence="1">The sequence shown here is derived from an EMBL/GenBank/DDBJ whole genome shotgun (WGS) entry which is preliminary data.</text>
</comment>
<dbReference type="Proteomes" id="UP001243375">
    <property type="component" value="Unassembled WGS sequence"/>
</dbReference>
<sequence>MPISQTENTVLENPQARPTAKESKGIDAKSEAQRADPALVELNSQLYARGLTRSGLKLEGLNGKARAQVIKVIHKLLSQRADDFTQLEATQTSHRVLSHDLDRLTELHKQLKHRVITAEKDKEIARSQVKSLSQKLKREEQAHKLAREDFGRAQTALTLVRTQAQHDMKKREVQLERTMQHWQRISSENARLLSSGYRTGIICLNPIDGPEQVPRVDSLFDPNIRELNHQMISLQEECEAFRHVTLSTANQLVKLEALAKRESEPPRLDAATFFKAHPLNSSQTSSSTSHPLTADTRLREIISRVRSCIETDVAAKEEAERIKKDLLMEMVNSYEGERVDRVKELMEQKMRDLVDELEKARLEDGVSPLRYDARHTNAQATHGPDEVEQARLTQEKDELDREKVSVEAEGKRVTETLVRLAKDRALFEIERNGFMEERRRFEMEKVMLEPPRVDHQPTSRTSDAASETSSNTSREPPRTPEKRNISASYETVHEDSSSSQASSSSSGEGQKVSPTKANTRPAVSSPLASSTASRHHTTSKTRSPMHRRRTTKGPSTPLARFVSHKIVAEKLASAKKLKALPASGTQDTEYEAINLTTARPVSRVGTTKAPRSTTLTAPTSSSALRSTTKANERLLSSQVRVGKSGTTRNPTELAKSRSPSEGEQPRVDAAGRDLSAFSAKSQQATSAAIMSMSKTPSTHQAVVRKLEVGQANGMGPRNAALQTGRSW</sequence>
<name>A0ACC2XJV8_9TREE</name>